<name>A0A7S0C418_9STRA</name>
<reference evidence="1" key="1">
    <citation type="submission" date="2021-01" db="EMBL/GenBank/DDBJ databases">
        <authorList>
            <person name="Corre E."/>
            <person name="Pelletier E."/>
            <person name="Niang G."/>
            <person name="Scheremetjew M."/>
            <person name="Finn R."/>
            <person name="Kale V."/>
            <person name="Holt S."/>
            <person name="Cochrane G."/>
            <person name="Meng A."/>
            <person name="Brown T."/>
            <person name="Cohen L."/>
        </authorList>
    </citation>
    <scope>NUCLEOTIDE SEQUENCE</scope>
    <source>
        <strain evidence="1">CCAP1064/1</strain>
    </source>
</reference>
<sequence length="168" mass="18356">MSGELSYPNLARCTIVTSNLGAATNESDVDDSADISQSSEYGPVSLNSDCLDALHISIPKIYDFSFEKSIIQKHESLLAKRVNTTECNGGEVETTVYATTPSLTDNLSNPQKETLNKMKMILGDDEGSQDNDRAYISILEDFAFDLEASISEYYKLDPNTSSEGFALS</sequence>
<gene>
    <name evidence="1" type="ORF">PINE0816_LOCUS8320</name>
</gene>
<dbReference type="AlphaFoldDB" id="A0A7S0C418"/>
<accession>A0A7S0C418</accession>
<evidence type="ECO:0000313" key="1">
    <source>
        <dbReference type="EMBL" id="CAD8412195.1"/>
    </source>
</evidence>
<organism evidence="1">
    <name type="scientific">Proboscia inermis</name>
    <dbReference type="NCBI Taxonomy" id="420281"/>
    <lineage>
        <taxon>Eukaryota</taxon>
        <taxon>Sar</taxon>
        <taxon>Stramenopiles</taxon>
        <taxon>Ochrophyta</taxon>
        <taxon>Bacillariophyta</taxon>
        <taxon>Coscinodiscophyceae</taxon>
        <taxon>Rhizosoleniophycidae</taxon>
        <taxon>Rhizosoleniales</taxon>
        <taxon>Rhizosoleniaceae</taxon>
        <taxon>Proboscia</taxon>
    </lineage>
</organism>
<dbReference type="EMBL" id="HBEL01017460">
    <property type="protein sequence ID" value="CAD8412195.1"/>
    <property type="molecule type" value="Transcribed_RNA"/>
</dbReference>
<proteinExistence type="predicted"/>
<protein>
    <submittedName>
        <fullName evidence="1">Uncharacterized protein</fullName>
    </submittedName>
</protein>